<protein>
    <submittedName>
        <fullName evidence="2">Uncharacterized protein</fullName>
    </submittedName>
</protein>
<dbReference type="Proteomes" id="UP000199101">
    <property type="component" value="Unassembled WGS sequence"/>
</dbReference>
<keyword evidence="1" id="KW-1133">Transmembrane helix</keyword>
<evidence type="ECO:0000313" key="2">
    <source>
        <dbReference type="EMBL" id="SCB13597.1"/>
    </source>
</evidence>
<gene>
    <name evidence="2" type="ORF">GA0061103_1980</name>
</gene>
<evidence type="ECO:0000256" key="1">
    <source>
        <dbReference type="SAM" id="Phobius"/>
    </source>
</evidence>
<feature type="transmembrane region" description="Helical" evidence="1">
    <location>
        <begin position="18"/>
        <end position="36"/>
    </location>
</feature>
<name>A0A1C3UE07_9HYPH</name>
<organism evidence="2 3">
    <name type="scientific">Rhizobium multihospitium</name>
    <dbReference type="NCBI Taxonomy" id="410764"/>
    <lineage>
        <taxon>Bacteria</taxon>
        <taxon>Pseudomonadati</taxon>
        <taxon>Pseudomonadota</taxon>
        <taxon>Alphaproteobacteria</taxon>
        <taxon>Hyphomicrobiales</taxon>
        <taxon>Rhizobiaceae</taxon>
        <taxon>Rhizobium/Agrobacterium group</taxon>
        <taxon>Rhizobium</taxon>
    </lineage>
</organism>
<dbReference type="EMBL" id="FMAG01000001">
    <property type="protein sequence ID" value="SCB13597.1"/>
    <property type="molecule type" value="Genomic_DNA"/>
</dbReference>
<proteinExistence type="predicted"/>
<reference evidence="3" key="1">
    <citation type="submission" date="2016-08" db="EMBL/GenBank/DDBJ databases">
        <authorList>
            <person name="Varghese N."/>
            <person name="Submissions Spin"/>
        </authorList>
    </citation>
    <scope>NUCLEOTIDE SEQUENCE [LARGE SCALE GENOMIC DNA]</scope>
    <source>
        <strain evidence="3">HAMBI 2975</strain>
    </source>
</reference>
<sequence length="62" mass="6893">MEHDEDSKFERRRYARKALLTIFVCVALAALGAWLIQPETASAKLDGHSTQPTAPTLSHQTI</sequence>
<keyword evidence="3" id="KW-1185">Reference proteome</keyword>
<keyword evidence="1" id="KW-0812">Transmembrane</keyword>
<accession>A0A1C3UE07</accession>
<dbReference type="AlphaFoldDB" id="A0A1C3UE07"/>
<keyword evidence="1" id="KW-0472">Membrane</keyword>
<evidence type="ECO:0000313" key="3">
    <source>
        <dbReference type="Proteomes" id="UP000199101"/>
    </source>
</evidence>